<keyword evidence="2" id="KW-1185">Reference proteome</keyword>
<organism evidence="1 2">
    <name type="scientific">Flavobacterium aquariorum</name>
    <dbReference type="NCBI Taxonomy" id="2217670"/>
    <lineage>
        <taxon>Bacteria</taxon>
        <taxon>Pseudomonadati</taxon>
        <taxon>Bacteroidota</taxon>
        <taxon>Flavobacteriia</taxon>
        <taxon>Flavobacteriales</taxon>
        <taxon>Flavobacteriaceae</taxon>
        <taxon>Flavobacterium</taxon>
    </lineage>
</organism>
<dbReference type="EMBL" id="QKXH01000001">
    <property type="protein sequence ID" value="PZX95184.1"/>
    <property type="molecule type" value="Genomic_DNA"/>
</dbReference>
<reference evidence="1 2" key="1">
    <citation type="submission" date="2018-06" db="EMBL/GenBank/DDBJ databases">
        <title>Flavobacterium sp IMCC34762, genome.</title>
        <authorList>
            <person name="Joung Y."/>
            <person name="Cho J."/>
            <person name="Song J."/>
        </authorList>
    </citation>
    <scope>NUCLEOTIDE SEQUENCE [LARGE SCALE GENOMIC DNA]</scope>
    <source>
        <strain evidence="1 2">IMCC34762</strain>
    </source>
</reference>
<sequence>MDNCSSNISIHQGMGTTQEERFLMALKPDYFLIDERKEVDFIAFAQKMATHIKFYNDTNVEDGNWSNFFQWESTAILVQLYLWDVQKLQEQYKITKTKVKASTVTADRKKILLSYFETVNNQFLDFNRKVSFLDPIILAKETLQGTSPYFIQKIKDLNDKVTASTNPLALISNSQFDKNVQQLYGLIHNWKQVASESIANQLENYSNHKPHFTLYLSFLKLLGIAQSQLNEFTKRHLDFYYRDILQIQPANARPDYVHLVLEPTPEKAVLVPKGRVFPAGKNSLGKNKFYAATTDQAINDGTLHSFLSHYKDSTTPWKQSDFTKSNAQNTSFNVFSSAETIVETGLLIASPLFFLSGGYRVIFLKINDETLDLSHYKFFITGEKKVIEINATYYYDNYIYLEILASEKKIIAHDPKIHGSINIKTNYPVLKIVSLNGAKQIDITQLEIYIYVSGFKNFILGTDTGLVDTSKSFKPFGDFPKNGNGFVIGCNEFFAKKNANLSLNINPYFASGLDLQTEKLIDGLWTNAQTFNYEIENTNPIQEYQEKNTLPNSSSVSGYAKIILNDTDFAGEKFLETFITQSKATSGTLPVAPTINEISLQYSVSDTYSNGVSNNPIEVYHILPFGYKKDELYDSKFPHDAPLGGELYLGFEKVVPKNGLSLLIQLAEGTANPRQEPATIQWSFLNQNTWVPIDSHEMGDETNGLTQSGLVELTIPEFDTSQTTILDKSLFWIKIAVDRTDAICHFIGVHTQALKAVLTDFEQNGSFFIENTPKETISKFHEPIDFIKKVIQPYASFSGKKQEDDLLLYQRSSERLRHKKRAITSWDYERLILDEFPEVHRVKCLSHYRYNATTISNVSAGYITLIPIAKSNNYQNPISWKPLLSLGIMKKIQQHIAKIASPHARISVKTPTLEKIEVKFKVKYREIPGADTRLYATELIKIINAYLSPWAFENTEVVFANAIETSSLIQLIDNQIFVDYITDFEVNQIILNDTNDTVKTTYYKVKEIIPMTDFTLFVPNETHFIEEINN</sequence>
<name>A0A2W7U0C5_9FLAO</name>
<protein>
    <submittedName>
        <fullName evidence="1">Uncharacterized protein</fullName>
    </submittedName>
</protein>
<gene>
    <name evidence="1" type="ORF">DOS84_01040</name>
</gene>
<proteinExistence type="predicted"/>
<evidence type="ECO:0000313" key="1">
    <source>
        <dbReference type="EMBL" id="PZX95184.1"/>
    </source>
</evidence>
<dbReference type="Proteomes" id="UP000249177">
    <property type="component" value="Unassembled WGS sequence"/>
</dbReference>
<accession>A0A2W7U0C5</accession>
<dbReference type="AlphaFoldDB" id="A0A2W7U0C5"/>
<dbReference type="OrthoDB" id="9762853at2"/>
<evidence type="ECO:0000313" key="2">
    <source>
        <dbReference type="Proteomes" id="UP000249177"/>
    </source>
</evidence>
<comment type="caution">
    <text evidence="1">The sequence shown here is derived from an EMBL/GenBank/DDBJ whole genome shotgun (WGS) entry which is preliminary data.</text>
</comment>
<dbReference type="RefSeq" id="WP_111408255.1">
    <property type="nucleotide sequence ID" value="NZ_QKXH01000001.1"/>
</dbReference>